<gene>
    <name evidence="2" type="ORF">RWE15_25145</name>
</gene>
<comment type="caution">
    <text evidence="2">The sequence shown here is derived from an EMBL/GenBank/DDBJ whole genome shotgun (WGS) entry which is preliminary data.</text>
</comment>
<organism evidence="2 3">
    <name type="scientific">Tigheibacillus halophilus</name>
    <dbReference type="NCBI Taxonomy" id="361280"/>
    <lineage>
        <taxon>Bacteria</taxon>
        <taxon>Bacillati</taxon>
        <taxon>Bacillota</taxon>
        <taxon>Bacilli</taxon>
        <taxon>Bacillales</taxon>
        <taxon>Bacillaceae</taxon>
        <taxon>Tigheibacillus</taxon>
    </lineage>
</organism>
<protein>
    <submittedName>
        <fullName evidence="2">YtpI family protein</fullName>
    </submittedName>
</protein>
<proteinExistence type="predicted"/>
<keyword evidence="1" id="KW-0472">Membrane</keyword>
<feature type="transmembrane region" description="Helical" evidence="1">
    <location>
        <begin position="59"/>
        <end position="77"/>
    </location>
</feature>
<dbReference type="RefSeq" id="WP_390357183.1">
    <property type="nucleotide sequence ID" value="NZ_JBHUIZ010000014.1"/>
</dbReference>
<keyword evidence="1" id="KW-1133">Transmembrane helix</keyword>
<reference evidence="2 3" key="1">
    <citation type="submission" date="2023-10" db="EMBL/GenBank/DDBJ databases">
        <title>Virgibacillus halophilus 5B73C genome.</title>
        <authorList>
            <person name="Miliotis G."/>
            <person name="Sengupta P."/>
            <person name="Hameed A."/>
            <person name="Chuvochina M."/>
            <person name="Mcdonagh F."/>
            <person name="Simpson A.C."/>
            <person name="Singh N.K."/>
            <person name="Rekha P.D."/>
            <person name="Raman K."/>
            <person name="Hugenholtz P."/>
            <person name="Venkateswaran K."/>
        </authorList>
    </citation>
    <scope>NUCLEOTIDE SEQUENCE [LARGE SCALE GENOMIC DNA]</scope>
    <source>
        <strain evidence="2 3">5B73C</strain>
    </source>
</reference>
<feature type="transmembrane region" description="Helical" evidence="1">
    <location>
        <begin position="83"/>
        <end position="101"/>
    </location>
</feature>
<dbReference type="Pfam" id="PF14007">
    <property type="entry name" value="YtpI"/>
    <property type="match status" value="1"/>
</dbReference>
<dbReference type="EMBL" id="JAWDIP010000004">
    <property type="protein sequence ID" value="MDY0396970.1"/>
    <property type="molecule type" value="Genomic_DNA"/>
</dbReference>
<evidence type="ECO:0000313" key="2">
    <source>
        <dbReference type="EMBL" id="MDY0396970.1"/>
    </source>
</evidence>
<dbReference type="Proteomes" id="UP001281447">
    <property type="component" value="Unassembled WGS sequence"/>
</dbReference>
<evidence type="ECO:0000256" key="1">
    <source>
        <dbReference type="SAM" id="Phobius"/>
    </source>
</evidence>
<keyword evidence="1" id="KW-0812">Transmembrane</keyword>
<feature type="transmembrane region" description="Helical" evidence="1">
    <location>
        <begin position="18"/>
        <end position="38"/>
    </location>
</feature>
<accession>A0ABU5CD87</accession>
<dbReference type="InterPro" id="IPR025618">
    <property type="entry name" value="YtpI"/>
</dbReference>
<sequence length="118" mass="13635">MNDRCSHIEPINTQGAEIIVTVIFPIIIVISLVLYVYYKVAIIKAPDGLTRGYYNGKSRICLGSFILFFGINQYVYYQTRLSLFIGIVFIILGGLQLYVGLKESKHYRKEFRRLYPES</sequence>
<name>A0ABU5CD87_9BACI</name>
<evidence type="ECO:0000313" key="3">
    <source>
        <dbReference type="Proteomes" id="UP001281447"/>
    </source>
</evidence>
<keyword evidence="3" id="KW-1185">Reference proteome</keyword>